<protein>
    <submittedName>
        <fullName evidence="3">Transmembrane protein 177-like</fullName>
    </submittedName>
</protein>
<proteinExistence type="predicted"/>
<keyword evidence="1" id="KW-1133">Transmembrane helix</keyword>
<feature type="transmembrane region" description="Helical" evidence="1">
    <location>
        <begin position="156"/>
        <end position="173"/>
    </location>
</feature>
<accession>A0ABM1BPT0</accession>
<dbReference type="PANTHER" id="PTHR21824:SF4">
    <property type="entry name" value="TRANSMEMBRANE PROTEIN 177"/>
    <property type="match status" value="1"/>
</dbReference>
<dbReference type="InterPro" id="IPR026620">
    <property type="entry name" value="TMEM177"/>
</dbReference>
<dbReference type="RefSeq" id="XP_013786320.1">
    <property type="nucleotide sequence ID" value="XM_013930866.2"/>
</dbReference>
<evidence type="ECO:0000256" key="1">
    <source>
        <dbReference type="SAM" id="Phobius"/>
    </source>
</evidence>
<dbReference type="Proteomes" id="UP000694941">
    <property type="component" value="Unplaced"/>
</dbReference>
<keyword evidence="2" id="KW-1185">Reference proteome</keyword>
<dbReference type="GeneID" id="106470319"/>
<feature type="transmembrane region" description="Helical" evidence="1">
    <location>
        <begin position="118"/>
        <end position="136"/>
    </location>
</feature>
<evidence type="ECO:0000313" key="3">
    <source>
        <dbReference type="RefSeq" id="XP_013786320.1"/>
    </source>
</evidence>
<dbReference type="PANTHER" id="PTHR21824">
    <property type="entry name" value="TRANSMEMBRANE PROTEIN 177"/>
    <property type="match status" value="1"/>
</dbReference>
<gene>
    <name evidence="3" type="primary">LOC106470319</name>
</gene>
<keyword evidence="1" id="KW-0812">Transmembrane</keyword>
<reference evidence="3" key="1">
    <citation type="submission" date="2025-08" db="UniProtKB">
        <authorList>
            <consortium name="RefSeq"/>
        </authorList>
    </citation>
    <scope>IDENTIFICATION</scope>
    <source>
        <tissue evidence="3">Muscle</tissue>
    </source>
</reference>
<sequence>MGVEKPLKKEVKDRAEKVLEECKITDREKGLARFFTVFGFDTFHAGSTYTKMGTIIGLPYHFSYNSKEEIDHSKIQVYNNSEPKWGSTAGQELLDSLILSENAQKFAIAREIHLGTTSYVYVFGGLFSLSTTSAYSLGSALSTKYGIRLARMPIRLTLYTLCGLLGFAIFITLKDNASLYWDKYADEMAAQTGNGYIEGGIEFYQKMLQRNRALRHLMGNYGKKVYTATGNNEVLFRMSHIPYTSRLDFLHELKADKEQLAE</sequence>
<evidence type="ECO:0000313" key="2">
    <source>
        <dbReference type="Proteomes" id="UP000694941"/>
    </source>
</evidence>
<name>A0ABM1BPT0_LIMPO</name>
<organism evidence="2 3">
    <name type="scientific">Limulus polyphemus</name>
    <name type="common">Atlantic horseshoe crab</name>
    <dbReference type="NCBI Taxonomy" id="6850"/>
    <lineage>
        <taxon>Eukaryota</taxon>
        <taxon>Metazoa</taxon>
        <taxon>Ecdysozoa</taxon>
        <taxon>Arthropoda</taxon>
        <taxon>Chelicerata</taxon>
        <taxon>Merostomata</taxon>
        <taxon>Xiphosura</taxon>
        <taxon>Limulidae</taxon>
        <taxon>Limulus</taxon>
    </lineage>
</organism>
<keyword evidence="1" id="KW-0472">Membrane</keyword>